<organism evidence="2 5">
    <name type="scientific">Saccharopolyspora kobensis</name>
    <dbReference type="NCBI Taxonomy" id="146035"/>
    <lineage>
        <taxon>Bacteria</taxon>
        <taxon>Bacillati</taxon>
        <taxon>Actinomycetota</taxon>
        <taxon>Actinomycetes</taxon>
        <taxon>Pseudonocardiales</taxon>
        <taxon>Pseudonocardiaceae</taxon>
        <taxon>Saccharopolyspora</taxon>
    </lineage>
</organism>
<dbReference type="EMBL" id="FOME01000001">
    <property type="protein sequence ID" value="SFC22308.1"/>
    <property type="molecule type" value="Genomic_DNA"/>
</dbReference>
<gene>
    <name evidence="2" type="ORF">SAMN02982929_02987</name>
    <name evidence="3" type="ORF">SAMN05216506_101226</name>
</gene>
<feature type="coiled-coil region" evidence="1">
    <location>
        <begin position="62"/>
        <end position="92"/>
    </location>
</feature>
<evidence type="ECO:0000313" key="3">
    <source>
        <dbReference type="EMBL" id="SFC22308.1"/>
    </source>
</evidence>
<keyword evidence="1" id="KW-0175">Coiled coil</keyword>
<accession>A0A1H6BZY0</accession>
<proteinExistence type="predicted"/>
<reference evidence="2" key="1">
    <citation type="submission" date="2016-10" db="EMBL/GenBank/DDBJ databases">
        <authorList>
            <person name="de Groot N.N."/>
        </authorList>
    </citation>
    <scope>NUCLEOTIDE SEQUENCE [LARGE SCALE GENOMIC DNA]</scope>
    <source>
        <strain evidence="2">ATCC 20501</strain>
    </source>
</reference>
<evidence type="ECO:0000313" key="2">
    <source>
        <dbReference type="EMBL" id="SEG66193.1"/>
    </source>
</evidence>
<dbReference type="Pfam" id="PF10824">
    <property type="entry name" value="T7SS_ESX_EspC"/>
    <property type="match status" value="1"/>
</dbReference>
<name>A0A1H6BZY0_9PSEU</name>
<dbReference type="Proteomes" id="UP000236729">
    <property type="component" value="Unassembled WGS sequence"/>
</dbReference>
<dbReference type="AlphaFoldDB" id="A0A1H6BZY0"/>
<sequence length="112" mass="11869">MTDGFTMHVDQVRAHAAEVAGLAGNADTAADAGSQLADLNDAYGLFCQPFAMMLKAPQEIGAKFLQTSAEQLHRMNRDLEESAAVIEEADRKAAEAFTKLVDEAASIVSGGR</sequence>
<dbReference type="EMBL" id="FNVB01000004">
    <property type="protein sequence ID" value="SEG66193.1"/>
    <property type="molecule type" value="Genomic_DNA"/>
</dbReference>
<dbReference type="SMR" id="A0A1H6BZY0"/>
<dbReference type="Proteomes" id="UP000199690">
    <property type="component" value="Unassembled WGS sequence"/>
</dbReference>
<evidence type="ECO:0000313" key="5">
    <source>
        <dbReference type="Proteomes" id="UP000236729"/>
    </source>
</evidence>
<evidence type="ECO:0000313" key="4">
    <source>
        <dbReference type="Proteomes" id="UP000199690"/>
    </source>
</evidence>
<dbReference type="RefSeq" id="WP_093160620.1">
    <property type="nucleotide sequence ID" value="NZ_FNVB01000004.1"/>
</dbReference>
<keyword evidence="4" id="KW-1185">Reference proteome</keyword>
<evidence type="ECO:0000256" key="1">
    <source>
        <dbReference type="SAM" id="Coils"/>
    </source>
</evidence>
<dbReference type="InterPro" id="IPR022536">
    <property type="entry name" value="EspC"/>
</dbReference>
<accession>A0A1I1HK30</accession>
<protein>
    <submittedName>
        <fullName evidence="2">Excreted virulence factor EspC, type VII ESX diderm</fullName>
    </submittedName>
</protein>
<reference evidence="4 5" key="2">
    <citation type="submission" date="2016-10" db="EMBL/GenBank/DDBJ databases">
        <authorList>
            <person name="Varghese N."/>
            <person name="Submissions S."/>
        </authorList>
    </citation>
    <scope>NUCLEOTIDE SEQUENCE [LARGE SCALE GENOMIC DNA]</scope>
    <source>
        <strain evidence="5">ATCC 20501</strain>
        <strain evidence="3 4">CGMCC 4.3529</strain>
    </source>
</reference>
<dbReference type="GO" id="GO:0009306">
    <property type="term" value="P:protein secretion"/>
    <property type="evidence" value="ECO:0007669"/>
    <property type="project" value="InterPro"/>
</dbReference>